<keyword evidence="3" id="KW-1185">Reference proteome</keyword>
<comment type="caution">
    <text evidence="2">The sequence shown here is derived from an EMBL/GenBank/DDBJ whole genome shotgun (WGS) entry which is preliminary data.</text>
</comment>
<evidence type="ECO:0008006" key="4">
    <source>
        <dbReference type="Google" id="ProtNLM"/>
    </source>
</evidence>
<dbReference type="EMBL" id="JAFREP010000022">
    <property type="protein sequence ID" value="MBO1321234.1"/>
    <property type="molecule type" value="Genomic_DNA"/>
</dbReference>
<gene>
    <name evidence="2" type="ORF">J3U88_22325</name>
</gene>
<sequence length="348" mass="39671">MIWIAFLFCFQAPADPVFAKLDPARFSIYPIRDATCATSLARMGDEWFLTVGLPDSRPGIYQLVYRGPKAEAEKPKRKRKPLQVGQVRVRSRQRRAREPVTPPGVGFAAVPVKPLMREDLRGLQPWLDKETMALTASRLFDGDREQWSGRILLVNREYWFTQEVISLPESPVCLNKTFTCGLSHVIPLDADRILIFRDQDPSAAALLVKQDDGWAEKQRWKLVIGNRKLTISEVRRRGDDLYLLLKRRWQIGKLSLAAMLANEGDKQQVEPAFDFSPLKREIASDNLHFRYTGLAEGFDWDQAGNLFVLLNTQGFPFYKIPQSNKEQGENRLLVFTHEADAGEAGDNP</sequence>
<dbReference type="Proteomes" id="UP000664417">
    <property type="component" value="Unassembled WGS sequence"/>
</dbReference>
<evidence type="ECO:0000313" key="2">
    <source>
        <dbReference type="EMBL" id="MBO1321234.1"/>
    </source>
</evidence>
<reference evidence="2" key="1">
    <citation type="submission" date="2021-03" db="EMBL/GenBank/DDBJ databases">
        <authorList>
            <person name="Wang G."/>
        </authorList>
    </citation>
    <scope>NUCLEOTIDE SEQUENCE</scope>
    <source>
        <strain evidence="2">KCTC 12899</strain>
    </source>
</reference>
<feature type="region of interest" description="Disordered" evidence="1">
    <location>
        <begin position="71"/>
        <end position="100"/>
    </location>
</feature>
<proteinExistence type="predicted"/>
<name>A0A8J7QBU4_9BACT</name>
<evidence type="ECO:0000256" key="1">
    <source>
        <dbReference type="SAM" id="MobiDB-lite"/>
    </source>
</evidence>
<evidence type="ECO:0000313" key="3">
    <source>
        <dbReference type="Proteomes" id="UP000664417"/>
    </source>
</evidence>
<dbReference type="RefSeq" id="WP_207861208.1">
    <property type="nucleotide sequence ID" value="NZ_JAFREP010000022.1"/>
</dbReference>
<protein>
    <recommendedName>
        <fullName evidence="4">Phytase-like domain-containing protein</fullName>
    </recommendedName>
</protein>
<accession>A0A8J7QBU4</accession>
<organism evidence="2 3">
    <name type="scientific">Acanthopleuribacter pedis</name>
    <dbReference type="NCBI Taxonomy" id="442870"/>
    <lineage>
        <taxon>Bacteria</taxon>
        <taxon>Pseudomonadati</taxon>
        <taxon>Acidobacteriota</taxon>
        <taxon>Holophagae</taxon>
        <taxon>Acanthopleuribacterales</taxon>
        <taxon>Acanthopleuribacteraceae</taxon>
        <taxon>Acanthopleuribacter</taxon>
    </lineage>
</organism>
<dbReference type="AlphaFoldDB" id="A0A8J7QBU4"/>